<dbReference type="CDD" id="cd07262">
    <property type="entry name" value="VOC_like"/>
    <property type="match status" value="1"/>
</dbReference>
<evidence type="ECO:0000313" key="2">
    <source>
        <dbReference type="EMBL" id="MBN8743242.1"/>
    </source>
</evidence>
<dbReference type="PROSITE" id="PS51819">
    <property type="entry name" value="VOC"/>
    <property type="match status" value="1"/>
</dbReference>
<dbReference type="SUPFAM" id="SSF54593">
    <property type="entry name" value="Glyoxalase/Bleomycin resistance protein/Dihydroxybiphenyl dioxygenase"/>
    <property type="match status" value="1"/>
</dbReference>
<dbReference type="AlphaFoldDB" id="A0A8I1SUM6"/>
<dbReference type="InterPro" id="IPR037523">
    <property type="entry name" value="VOC_core"/>
</dbReference>
<protein>
    <submittedName>
        <fullName evidence="2">VOC family protein</fullName>
    </submittedName>
</protein>
<evidence type="ECO:0000259" key="1">
    <source>
        <dbReference type="PROSITE" id="PS51819"/>
    </source>
</evidence>
<dbReference type="Pfam" id="PF00903">
    <property type="entry name" value="Glyoxalase"/>
    <property type="match status" value="1"/>
</dbReference>
<dbReference type="Gene3D" id="3.10.180.10">
    <property type="entry name" value="2,3-Dihydroxybiphenyl 1,2-Dioxygenase, domain 1"/>
    <property type="match status" value="1"/>
</dbReference>
<dbReference type="RefSeq" id="WP_276727764.1">
    <property type="nucleotide sequence ID" value="NZ_JAFKMR010000011.1"/>
</dbReference>
<dbReference type="PANTHER" id="PTHR35006:SF1">
    <property type="entry name" value="BLL2941 PROTEIN"/>
    <property type="match status" value="1"/>
</dbReference>
<reference evidence="2" key="1">
    <citation type="submission" date="2021-02" db="EMBL/GenBank/DDBJ databases">
        <title>Thiocyanate and organic carbon inputs drive convergent selection for specific autotrophic Afipia and Thiobacillus strains within complex microbiomes.</title>
        <authorList>
            <person name="Huddy R.J."/>
            <person name="Sachdeva R."/>
            <person name="Kadzinga F."/>
            <person name="Kantor R.S."/>
            <person name="Harrison S.T.L."/>
            <person name="Banfield J.F."/>
        </authorList>
    </citation>
    <scope>NUCLEOTIDE SEQUENCE</scope>
    <source>
        <strain evidence="2">SCN18_13_7_16_R3_B_64_19</strain>
    </source>
</reference>
<comment type="caution">
    <text evidence="2">The sequence shown here is derived from an EMBL/GenBank/DDBJ whole genome shotgun (WGS) entry which is preliminary data.</text>
</comment>
<dbReference type="PANTHER" id="PTHR35006">
    <property type="entry name" value="GLYOXALASE FAMILY PROTEIN (AFU_ORTHOLOGUE AFUA_5G14830)"/>
    <property type="match status" value="1"/>
</dbReference>
<dbReference type="Proteomes" id="UP000664800">
    <property type="component" value="Unassembled WGS sequence"/>
</dbReference>
<proteinExistence type="predicted"/>
<gene>
    <name evidence="2" type="ORF">J0I24_02945</name>
</gene>
<evidence type="ECO:0000313" key="3">
    <source>
        <dbReference type="Proteomes" id="UP000664800"/>
    </source>
</evidence>
<dbReference type="EMBL" id="JAFKMR010000011">
    <property type="protein sequence ID" value="MBN8743242.1"/>
    <property type="molecule type" value="Genomic_DNA"/>
</dbReference>
<dbReference type="InterPro" id="IPR004360">
    <property type="entry name" value="Glyas_Fos-R_dOase_dom"/>
</dbReference>
<accession>A0A8I1SUM6</accession>
<feature type="domain" description="VOC" evidence="1">
    <location>
        <begin position="1"/>
        <end position="132"/>
    </location>
</feature>
<sequence>MFTYLMLGSNDLIRAAAFYDPVLAALGHARCVTEDDDPAHEIGWGCYADEGRVELALWLCKPFDGQPATVGNGSMIALAARSRAQVDAFHAAAMAHGGRSEGAPGLRPHYGPDFYAAYVRDPDGNKLAAVCRAAA</sequence>
<dbReference type="InterPro" id="IPR029068">
    <property type="entry name" value="Glyas_Bleomycin-R_OHBP_Dase"/>
</dbReference>
<name>A0A8I1SUM6_THIA3</name>
<organism evidence="2 3">
    <name type="scientific">Thiomonas arsenitoxydans (strain DSM 22701 / CIP 110005 / 3As)</name>
    <dbReference type="NCBI Taxonomy" id="426114"/>
    <lineage>
        <taxon>Bacteria</taxon>
        <taxon>Pseudomonadati</taxon>
        <taxon>Pseudomonadota</taxon>
        <taxon>Betaproteobacteria</taxon>
        <taxon>Burkholderiales</taxon>
        <taxon>Thiomonas</taxon>
    </lineage>
</organism>